<feature type="compositionally biased region" description="Basic and acidic residues" evidence="1">
    <location>
        <begin position="63"/>
        <end position="73"/>
    </location>
</feature>
<organism evidence="3 4">
    <name type="scientific">Streptomyces rutgersensis</name>
    <dbReference type="NCBI Taxonomy" id="53451"/>
    <lineage>
        <taxon>Bacteria</taxon>
        <taxon>Bacillati</taxon>
        <taxon>Actinomycetota</taxon>
        <taxon>Actinomycetes</taxon>
        <taxon>Kitasatosporales</taxon>
        <taxon>Streptomycetaceae</taxon>
        <taxon>Streptomyces</taxon>
        <taxon>Streptomyces diastaticus group</taxon>
    </lineage>
</organism>
<evidence type="ECO:0000256" key="1">
    <source>
        <dbReference type="SAM" id="MobiDB-lite"/>
    </source>
</evidence>
<gene>
    <name evidence="3" type="ORF">F0345_00325</name>
</gene>
<dbReference type="Pfam" id="PF13613">
    <property type="entry name" value="HTH_Tnp_4"/>
    <property type="match status" value="1"/>
</dbReference>
<accession>A0ABX6RUY2</accession>
<dbReference type="InterPro" id="IPR027805">
    <property type="entry name" value="Transposase_HTH_dom"/>
</dbReference>
<sequence>MGSRWRRLTCGRQALLVLADLRGGDTYARLAARFRVGVAAVYRHVREAVDLLAALAPHAGAGDAEHAEEGVRDSRRHRAADRPRCRRPAVRAVAALWLLGQPPGRYRC</sequence>
<evidence type="ECO:0000313" key="4">
    <source>
        <dbReference type="Proteomes" id="UP000515764"/>
    </source>
</evidence>
<feature type="domain" description="Transposase Helix-turn-helix" evidence="2">
    <location>
        <begin position="7"/>
        <end position="56"/>
    </location>
</feature>
<name>A0ABX6RUY2_9ACTN</name>
<keyword evidence="4" id="KW-1185">Reference proteome</keyword>
<proteinExistence type="predicted"/>
<protein>
    <recommendedName>
        <fullName evidence="2">Transposase Helix-turn-helix domain-containing protein</fullName>
    </recommendedName>
</protein>
<evidence type="ECO:0000259" key="2">
    <source>
        <dbReference type="Pfam" id="PF13613"/>
    </source>
</evidence>
<evidence type="ECO:0000313" key="3">
    <source>
        <dbReference type="EMBL" id="QNE84567.1"/>
    </source>
</evidence>
<reference evidence="4" key="1">
    <citation type="submission" date="2019-10" db="EMBL/GenBank/DDBJ databases">
        <title>Antimicrobial potential of Antarctic Bacteria.</title>
        <authorList>
            <person name="Benaud N."/>
            <person name="Edwards R.J."/>
            <person name="Ferrari B.C."/>
        </authorList>
    </citation>
    <scope>NUCLEOTIDE SEQUENCE [LARGE SCALE GENOMIC DNA]</scope>
    <source>
        <strain evidence="4">NBH77</strain>
    </source>
</reference>
<dbReference type="EMBL" id="CP045704">
    <property type="protein sequence ID" value="QNE84567.1"/>
    <property type="molecule type" value="Genomic_DNA"/>
</dbReference>
<feature type="compositionally biased region" description="Basic residues" evidence="1">
    <location>
        <begin position="74"/>
        <end position="85"/>
    </location>
</feature>
<feature type="region of interest" description="Disordered" evidence="1">
    <location>
        <begin position="59"/>
        <end position="85"/>
    </location>
</feature>
<dbReference type="Proteomes" id="UP000515764">
    <property type="component" value="Chromosome"/>
</dbReference>